<feature type="chain" id="PRO_5009182773" evidence="1">
    <location>
        <begin position="31"/>
        <end position="243"/>
    </location>
</feature>
<sequence length="243" mass="26445">MHSRIPTRRLAASAVAGTAALAVLAPTASAMEANAPHHTQTVAQVQAKPTAQLTVKSYTTYLKQQKTPEAKKTLNAFAKLPAGKQAKFVKYLQNRDIYKALIDQAKGNLNRKLKVVDPYNRDVKFVTEVTAKTLKGKSTKQISFTVTETIFGIPVTSETLNLRYQVFKGKVTGTPSANSEIKNVNAAITLRKGKVARTGHTGLATASTVWKAVPRVKSFGKGVDKVQEITANTRNWKAKLANR</sequence>
<evidence type="ECO:0000256" key="1">
    <source>
        <dbReference type="SAM" id="SignalP"/>
    </source>
</evidence>
<feature type="signal peptide" evidence="1">
    <location>
        <begin position="1"/>
        <end position="30"/>
    </location>
</feature>
<gene>
    <name evidence="2" type="ORF">AS594_38795</name>
</gene>
<dbReference type="RefSeq" id="WP_069936134.1">
    <property type="nucleotide sequence ID" value="NZ_MEHJ01000002.1"/>
</dbReference>
<organism evidence="2 3">
    <name type="scientific">Streptomyces agglomeratus</name>
    <dbReference type="NCBI Taxonomy" id="285458"/>
    <lineage>
        <taxon>Bacteria</taxon>
        <taxon>Bacillati</taxon>
        <taxon>Actinomycetota</taxon>
        <taxon>Actinomycetes</taxon>
        <taxon>Kitasatosporales</taxon>
        <taxon>Streptomycetaceae</taxon>
        <taxon>Streptomyces</taxon>
    </lineage>
</organism>
<dbReference type="EMBL" id="MEHJ01000002">
    <property type="protein sequence ID" value="OEJ21499.1"/>
    <property type="molecule type" value="Genomic_DNA"/>
</dbReference>
<comment type="caution">
    <text evidence="2">The sequence shown here is derived from an EMBL/GenBank/DDBJ whole genome shotgun (WGS) entry which is preliminary data.</text>
</comment>
<dbReference type="OrthoDB" id="4333037at2"/>
<name>A0A1E5NZ02_9ACTN</name>
<protein>
    <submittedName>
        <fullName evidence="2">Uncharacterized protein</fullName>
    </submittedName>
</protein>
<dbReference type="Proteomes" id="UP000095759">
    <property type="component" value="Unassembled WGS sequence"/>
</dbReference>
<keyword evidence="3" id="KW-1185">Reference proteome</keyword>
<accession>A0A1E5NZ02</accession>
<evidence type="ECO:0000313" key="3">
    <source>
        <dbReference type="Proteomes" id="UP000095759"/>
    </source>
</evidence>
<reference evidence="2 3" key="1">
    <citation type="submission" date="2016-08" db="EMBL/GenBank/DDBJ databases">
        <title>Complete genome sequence of Streptomyces agglomeratus strain 6-3-2, a novel anti-MRSA actinomycete isolated from Wuli of Tebit, China.</title>
        <authorList>
            <person name="Chen X."/>
        </authorList>
    </citation>
    <scope>NUCLEOTIDE SEQUENCE [LARGE SCALE GENOMIC DNA]</scope>
    <source>
        <strain evidence="2 3">6-3-2</strain>
    </source>
</reference>
<proteinExistence type="predicted"/>
<dbReference type="AlphaFoldDB" id="A0A1E5NZ02"/>
<keyword evidence="1" id="KW-0732">Signal</keyword>
<evidence type="ECO:0000313" key="2">
    <source>
        <dbReference type="EMBL" id="OEJ21499.1"/>
    </source>
</evidence>